<accession>A0A0E4CZV9</accession>
<dbReference type="InterPro" id="IPR036291">
    <property type="entry name" value="NAD(P)-bd_dom_sf"/>
</dbReference>
<dbReference type="PRINTS" id="PR00080">
    <property type="entry name" value="SDRFAMILY"/>
</dbReference>
<organism evidence="4 5">
    <name type="scientific">Paenibacillus riograndensis SBR5</name>
    <dbReference type="NCBI Taxonomy" id="1073571"/>
    <lineage>
        <taxon>Bacteria</taxon>
        <taxon>Bacillati</taxon>
        <taxon>Bacillota</taxon>
        <taxon>Bacilli</taxon>
        <taxon>Bacillales</taxon>
        <taxon>Paenibacillaceae</taxon>
        <taxon>Paenibacillus</taxon>
        <taxon>Paenibacillus sonchi group</taxon>
    </lineage>
</organism>
<dbReference type="HOGENOM" id="CLU_010194_2_1_9"/>
<dbReference type="PIRSF" id="PIRSF000126">
    <property type="entry name" value="11-beta-HSD1"/>
    <property type="match status" value="1"/>
</dbReference>
<dbReference type="Gene3D" id="3.40.50.720">
    <property type="entry name" value="NAD(P)-binding Rossmann-like Domain"/>
    <property type="match status" value="1"/>
</dbReference>
<dbReference type="InterPro" id="IPR002347">
    <property type="entry name" value="SDR_fam"/>
</dbReference>
<dbReference type="PATRIC" id="fig|1073571.4.peg.7070"/>
<dbReference type="AlphaFoldDB" id="A0A0E4CZV9"/>
<gene>
    <name evidence="4" type="ORF">PRIO_6610</name>
</gene>
<dbReference type="EMBL" id="LN831776">
    <property type="protein sequence ID" value="CQR58957.1"/>
    <property type="molecule type" value="Genomic_DNA"/>
</dbReference>
<dbReference type="STRING" id="483937.AMQ84_31090"/>
<protein>
    <submittedName>
        <fullName evidence="4">Short-chain dehydrogenase</fullName>
    </submittedName>
</protein>
<proteinExistence type="inferred from homology"/>
<dbReference type="Proteomes" id="UP000033163">
    <property type="component" value="Chromosome I"/>
</dbReference>
<name>A0A0E4CZV9_9BACL</name>
<comment type="similarity">
    <text evidence="1 3">Belongs to the short-chain dehydrogenases/reductases (SDR) family.</text>
</comment>
<dbReference type="GO" id="GO:0016491">
    <property type="term" value="F:oxidoreductase activity"/>
    <property type="evidence" value="ECO:0007669"/>
    <property type="project" value="UniProtKB-KW"/>
</dbReference>
<evidence type="ECO:0000256" key="3">
    <source>
        <dbReference type="RuleBase" id="RU000363"/>
    </source>
</evidence>
<reference evidence="5" key="1">
    <citation type="submission" date="2015-03" db="EMBL/GenBank/DDBJ databases">
        <authorList>
            <person name="Wibberg D."/>
        </authorList>
    </citation>
    <scope>NUCLEOTIDE SEQUENCE [LARGE SCALE GENOMIC DNA]</scope>
</reference>
<dbReference type="PANTHER" id="PTHR43086">
    <property type="entry name" value="VERY-LONG-CHAIN 3-OXOOACYL-COA REDUCTASE"/>
    <property type="match status" value="1"/>
</dbReference>
<dbReference type="Pfam" id="PF00106">
    <property type="entry name" value="adh_short"/>
    <property type="match status" value="1"/>
</dbReference>
<keyword evidence="2" id="KW-0560">Oxidoreductase</keyword>
<evidence type="ECO:0000256" key="1">
    <source>
        <dbReference type="ARBA" id="ARBA00006484"/>
    </source>
</evidence>
<evidence type="ECO:0000313" key="4">
    <source>
        <dbReference type="EMBL" id="CQR58957.1"/>
    </source>
</evidence>
<evidence type="ECO:0000313" key="5">
    <source>
        <dbReference type="Proteomes" id="UP000033163"/>
    </source>
</evidence>
<dbReference type="KEGG" id="pri:PRIO_6610"/>
<dbReference type="PRINTS" id="PR00081">
    <property type="entry name" value="GDHRDH"/>
</dbReference>
<dbReference type="PANTHER" id="PTHR43086:SF3">
    <property type="entry name" value="NADP-DEPENDENT 3-HYDROXY ACID DEHYDROGENASE YDFG"/>
    <property type="match status" value="1"/>
</dbReference>
<sequence length="308" mass="34036">MNLLVTMILIGNSVTSYEFMFTSFTIFFLTPSNNVSKIKHRNKGAKFMNIKGKWSLITGASSGIGEQFARQLAKEGSHLVLVARSKRKLDTLAAELTRSYGIQCQVVPQDLSIEGAAGELYQKCQQLNLNIDLLVNNAGFATHGLFEQISGERQHEEVMLNVAAVVDMTHLFLPGMLHRGAGAVINVSSTAGFQPLPYMAVYGATKAFVLSFTDALWWENRDRGVQFFALCPGSTETNFFNVVGTEDASVGAKDTPERVVEVTLRAMKKGKQYVVPGLRNYLGAQISRFMTRRQSLRLAQGMLSPRKQ</sequence>
<evidence type="ECO:0000256" key="2">
    <source>
        <dbReference type="ARBA" id="ARBA00023002"/>
    </source>
</evidence>
<dbReference type="SUPFAM" id="SSF51735">
    <property type="entry name" value="NAD(P)-binding Rossmann-fold domains"/>
    <property type="match status" value="1"/>
</dbReference>